<dbReference type="AlphaFoldDB" id="A0A2J6PPU3"/>
<gene>
    <name evidence="1" type="ORF">NA56DRAFT_709129</name>
</gene>
<evidence type="ECO:0000313" key="1">
    <source>
        <dbReference type="EMBL" id="PMD16044.1"/>
    </source>
</evidence>
<name>A0A2J6PPU3_9HELO</name>
<protein>
    <submittedName>
        <fullName evidence="1">Uncharacterized protein</fullName>
    </submittedName>
</protein>
<proteinExistence type="predicted"/>
<sequence>MPGVGNVSPDEGIGLVHEYNTSKVRRRVLFDLGRIAEYTKDASKDLIPSGITNCIHQGNVDSPNCSGTFFAKKPLRVSHNLKPLRYHPTAFIPNANTGAMLSCVTRAPGERCKSRTLPPRNPDEMHSILHTMESVLKVDKDTCKVHFWQLMIRNNLMVWVFMP</sequence>
<organism evidence="1 2">
    <name type="scientific">Hyaloscypha hepaticicola</name>
    <dbReference type="NCBI Taxonomy" id="2082293"/>
    <lineage>
        <taxon>Eukaryota</taxon>
        <taxon>Fungi</taxon>
        <taxon>Dikarya</taxon>
        <taxon>Ascomycota</taxon>
        <taxon>Pezizomycotina</taxon>
        <taxon>Leotiomycetes</taxon>
        <taxon>Helotiales</taxon>
        <taxon>Hyaloscyphaceae</taxon>
        <taxon>Hyaloscypha</taxon>
    </lineage>
</organism>
<evidence type="ECO:0000313" key="2">
    <source>
        <dbReference type="Proteomes" id="UP000235672"/>
    </source>
</evidence>
<dbReference type="Proteomes" id="UP000235672">
    <property type="component" value="Unassembled WGS sequence"/>
</dbReference>
<reference evidence="1 2" key="1">
    <citation type="submission" date="2016-05" db="EMBL/GenBank/DDBJ databases">
        <title>A degradative enzymes factory behind the ericoid mycorrhizal symbiosis.</title>
        <authorList>
            <consortium name="DOE Joint Genome Institute"/>
            <person name="Martino E."/>
            <person name="Morin E."/>
            <person name="Grelet G."/>
            <person name="Kuo A."/>
            <person name="Kohler A."/>
            <person name="Daghino S."/>
            <person name="Barry K."/>
            <person name="Choi C."/>
            <person name="Cichocki N."/>
            <person name="Clum A."/>
            <person name="Copeland A."/>
            <person name="Hainaut M."/>
            <person name="Haridas S."/>
            <person name="Labutti K."/>
            <person name="Lindquist E."/>
            <person name="Lipzen A."/>
            <person name="Khouja H.-R."/>
            <person name="Murat C."/>
            <person name="Ohm R."/>
            <person name="Olson A."/>
            <person name="Spatafora J."/>
            <person name="Veneault-Fourrey C."/>
            <person name="Henrissat B."/>
            <person name="Grigoriev I."/>
            <person name="Martin F."/>
            <person name="Perotto S."/>
        </authorList>
    </citation>
    <scope>NUCLEOTIDE SEQUENCE [LARGE SCALE GENOMIC DNA]</scope>
    <source>
        <strain evidence="1 2">UAMH 7357</strain>
    </source>
</reference>
<dbReference type="EMBL" id="KZ613508">
    <property type="protein sequence ID" value="PMD16044.1"/>
    <property type="molecule type" value="Genomic_DNA"/>
</dbReference>
<accession>A0A2J6PPU3</accession>
<keyword evidence="2" id="KW-1185">Reference proteome</keyword>